<accession>A0A3S4YY02</accession>
<dbReference type="RefSeq" id="WP_005524512.1">
    <property type="nucleotide sequence ID" value="NZ_CAUOLB010000009.1"/>
</dbReference>
<proteinExistence type="predicted"/>
<dbReference type="SUPFAM" id="SSF53335">
    <property type="entry name" value="S-adenosyl-L-methionine-dependent methyltransferases"/>
    <property type="match status" value="1"/>
</dbReference>
<organism evidence="2 3">
    <name type="scientific">Corynebacterium matruchotii</name>
    <dbReference type="NCBI Taxonomy" id="43768"/>
    <lineage>
        <taxon>Bacteria</taxon>
        <taxon>Bacillati</taxon>
        <taxon>Actinomycetota</taxon>
        <taxon>Actinomycetes</taxon>
        <taxon>Mycobacteriales</taxon>
        <taxon>Corynebacteriaceae</taxon>
        <taxon>Corynebacterium</taxon>
    </lineage>
</organism>
<name>A0A3S4YY02_9CORY</name>
<dbReference type="GeneID" id="84572974"/>
<reference evidence="2 3" key="1">
    <citation type="submission" date="2018-06" db="EMBL/GenBank/DDBJ databases">
        <authorList>
            <consortium name="Pathogen Informatics"/>
            <person name="Doyle S."/>
        </authorList>
    </citation>
    <scope>NUCLEOTIDE SEQUENCE [LARGE SCALE GENOMIC DNA]</scope>
    <source>
        <strain evidence="2 3">NCTC10254</strain>
    </source>
</reference>
<dbReference type="EMBL" id="UARK01000001">
    <property type="protein sequence ID" value="SPW24232.1"/>
    <property type="molecule type" value="Genomic_DNA"/>
</dbReference>
<evidence type="ECO:0000256" key="1">
    <source>
        <dbReference type="SAM" id="MobiDB-lite"/>
    </source>
</evidence>
<feature type="region of interest" description="Disordered" evidence="1">
    <location>
        <begin position="1"/>
        <end position="24"/>
    </location>
</feature>
<evidence type="ECO:0000313" key="2">
    <source>
        <dbReference type="EMBL" id="SPW24232.1"/>
    </source>
</evidence>
<dbReference type="AlphaFoldDB" id="A0A3S4YY02"/>
<dbReference type="InterPro" id="IPR029063">
    <property type="entry name" value="SAM-dependent_MTases_sf"/>
</dbReference>
<sequence>MANHGHNQRAQFRRHSQQPIGTITRGTTGFNRLRKVDRWVFYHPELHQKLRPHAVAAPLAIDVGYGDSYTTTCEWAWWLRRINPHISVVGLEIDPSRVLPPRDGVRFERGGFELAGYRPHLVRAFNVLRQYDVTQVPDAWSMVCGRLAPGGVFIEGTCDELGRRASWVLLDRRGPVSLTLAWQPWDVAKPSDVAERLPKILIHRNVPGQKIHSLLQLCDDCWDKTNGLAAFGPRIRWRETQKLLREHLPIPRPRLLRDNILTVPWSVVEPETTVFL</sequence>
<dbReference type="Proteomes" id="UP000249886">
    <property type="component" value="Unassembled WGS sequence"/>
</dbReference>
<comment type="caution">
    <text evidence="2">The sequence shown here is derived from an EMBL/GenBank/DDBJ whole genome shotgun (WGS) entry which is preliminary data.</text>
</comment>
<gene>
    <name evidence="2" type="ORF">NCTC10254_00602</name>
</gene>
<evidence type="ECO:0000313" key="3">
    <source>
        <dbReference type="Proteomes" id="UP000249886"/>
    </source>
</evidence>
<protein>
    <submittedName>
        <fullName evidence="2">Uncharacterized protein</fullName>
    </submittedName>
</protein>